<dbReference type="AlphaFoldDB" id="Q7M065"/>
<accession>Q7M065</accession>
<sequence length="27" mass="2716">TTEITTTPEPGTPDPYPASPQNLGSSG</sequence>
<dbReference type="PIR" id="S51176">
    <property type="entry name" value="S51176"/>
</dbReference>
<protein>
    <submittedName>
        <fullName evidence="2">Aspartate transcarbamoylase</fullName>
    </submittedName>
</protein>
<proteinExistence type="evidence at protein level"/>
<organism evidence="2">
    <name type="scientific">Cricetidae sp.</name>
    <name type="common">Hamster</name>
    <dbReference type="NCBI Taxonomy" id="36483"/>
    <lineage>
        <taxon>Eukaryota</taxon>
        <taxon>Metazoa</taxon>
        <taxon>Chordata</taxon>
        <taxon>Craniata</taxon>
        <taxon>Vertebrata</taxon>
        <taxon>Euteleostomi</taxon>
        <taxon>Mammalia</taxon>
        <taxon>Eutheria</taxon>
        <taxon>Euarchontoglires</taxon>
        <taxon>Glires</taxon>
        <taxon>Rodentia</taxon>
        <taxon>Myomorpha</taxon>
        <taxon>Muroidea</taxon>
        <taxon>Cricetidae</taxon>
        <taxon>Cricetinae</taxon>
    </lineage>
</organism>
<evidence type="ECO:0000256" key="1">
    <source>
        <dbReference type="SAM" id="MobiDB-lite"/>
    </source>
</evidence>
<feature type="region of interest" description="Disordered" evidence="1">
    <location>
        <begin position="1"/>
        <end position="27"/>
    </location>
</feature>
<name>Q7M065_CRISP</name>
<evidence type="ECO:0000313" key="2">
    <source>
        <dbReference type="PIR" id="S51176"/>
    </source>
</evidence>
<reference evidence="2" key="1">
    <citation type="journal article" date="1994" name="Eur. J. Biochem.">
        <title>Proteolytic cleavage of the multienzyme polypeptide CAD to release the mammalian aspartate transcarbamoylase. Biochemical comparison with the homologous Escherichia coli catalytic subunit.</title>
        <authorList>
            <person name="Hemmens B."/>
            <person name="Carrey E.A."/>
        </authorList>
    </citation>
    <scope>PROTEIN SEQUENCE</scope>
</reference>
<keyword id="KW-0903">Direct protein sequencing</keyword>